<organism evidence="2 3">
    <name type="scientific">Streptomyces qinglanensis</name>
    <dbReference type="NCBI Taxonomy" id="943816"/>
    <lineage>
        <taxon>Bacteria</taxon>
        <taxon>Bacillati</taxon>
        <taxon>Actinomycetota</taxon>
        <taxon>Actinomycetes</taxon>
        <taxon>Kitasatosporales</taxon>
        <taxon>Streptomycetaceae</taxon>
        <taxon>Streptomyces</taxon>
    </lineage>
</organism>
<dbReference type="RefSeq" id="WP_079172066.1">
    <property type="nucleotide sequence ID" value="NZ_JBITKS010000005.1"/>
</dbReference>
<feature type="domain" description="Formyl transferase N-terminal" evidence="1">
    <location>
        <begin position="77"/>
        <end position="157"/>
    </location>
</feature>
<keyword evidence="2" id="KW-0808">Transferase</keyword>
<protein>
    <submittedName>
        <fullName evidence="2">Methionyl-tRNA formyltransferase</fullName>
    </submittedName>
</protein>
<dbReference type="PANTHER" id="PTHR11138:SF5">
    <property type="entry name" value="METHIONYL-TRNA FORMYLTRANSFERASE, MITOCHONDRIAL"/>
    <property type="match status" value="1"/>
</dbReference>
<dbReference type="PANTHER" id="PTHR11138">
    <property type="entry name" value="METHIONYL-TRNA FORMYLTRANSFERASE"/>
    <property type="match status" value="1"/>
</dbReference>
<dbReference type="OrthoDB" id="9802815at2"/>
<dbReference type="AlphaFoldDB" id="A0A1H9VYJ6"/>
<dbReference type="Gene3D" id="3.40.50.12230">
    <property type="match status" value="1"/>
</dbReference>
<dbReference type="Pfam" id="PF00551">
    <property type="entry name" value="Formyl_trans_N"/>
    <property type="match status" value="1"/>
</dbReference>
<dbReference type="GO" id="GO:0005829">
    <property type="term" value="C:cytosol"/>
    <property type="evidence" value="ECO:0007669"/>
    <property type="project" value="TreeGrafter"/>
</dbReference>
<dbReference type="GO" id="GO:0004479">
    <property type="term" value="F:methionyl-tRNA formyltransferase activity"/>
    <property type="evidence" value="ECO:0007669"/>
    <property type="project" value="TreeGrafter"/>
</dbReference>
<accession>A0A1H9VYJ6</accession>
<sequence>MSAPLRIGVISSGPAEFSTVHAACTDAGHLPVAYFYGRSLRSGGRNLPDAGEATASILDAVPPGMDLLLPGSMDGLALALKSHRPDLLIVFGFAWKLPPPVLAVPRLGVLNIHVSMLPKYRGPAPLLWAIRNGDPSSGVTVHRMDSEFDTGNILAQQDGIGLADDISWATYCAEAMPVVRDLLRRSLDRAAAGHTGEPQDHSKASYAGFMEAAFSVIRWSDSADTIHNQVRTHRFMRSPDRPVAKVGDTWLHIIRTSLEPADGFSVACGDDGRPLWITESAAGQPPGEPPGADA</sequence>
<evidence type="ECO:0000313" key="3">
    <source>
        <dbReference type="Proteomes" id="UP000182841"/>
    </source>
</evidence>
<dbReference type="InterPro" id="IPR002376">
    <property type="entry name" value="Formyl_transf_N"/>
</dbReference>
<gene>
    <name evidence="2" type="ORF">SAMN05421870_11451</name>
</gene>
<evidence type="ECO:0000313" key="2">
    <source>
        <dbReference type="EMBL" id="SES26826.1"/>
    </source>
</evidence>
<dbReference type="InterPro" id="IPR036477">
    <property type="entry name" value="Formyl_transf_N_sf"/>
</dbReference>
<dbReference type="SUPFAM" id="SSF53328">
    <property type="entry name" value="Formyltransferase"/>
    <property type="match status" value="1"/>
</dbReference>
<name>A0A1H9VYJ6_9ACTN</name>
<keyword evidence="3" id="KW-1185">Reference proteome</keyword>
<dbReference type="CDD" id="cd08369">
    <property type="entry name" value="FMT_core"/>
    <property type="match status" value="1"/>
</dbReference>
<dbReference type="Proteomes" id="UP000182841">
    <property type="component" value="Unassembled WGS sequence"/>
</dbReference>
<evidence type="ECO:0000259" key="1">
    <source>
        <dbReference type="Pfam" id="PF00551"/>
    </source>
</evidence>
<proteinExistence type="predicted"/>
<reference evidence="3" key="1">
    <citation type="submission" date="2016-10" db="EMBL/GenBank/DDBJ databases">
        <authorList>
            <person name="Varghese N."/>
            <person name="Submissions S."/>
        </authorList>
    </citation>
    <scope>NUCLEOTIDE SEQUENCE [LARGE SCALE GENOMIC DNA]</scope>
    <source>
        <strain evidence="3">CGMCC 4.6825</strain>
    </source>
</reference>
<dbReference type="EMBL" id="FOGO01000014">
    <property type="protein sequence ID" value="SES26826.1"/>
    <property type="molecule type" value="Genomic_DNA"/>
</dbReference>